<name>A0A4V3SIB7_9PEZI</name>
<proteinExistence type="predicted"/>
<accession>A0A4V3SIB7</accession>
<organism evidence="2 3">
    <name type="scientific">Ascodesmis nigricans</name>
    <dbReference type="NCBI Taxonomy" id="341454"/>
    <lineage>
        <taxon>Eukaryota</taxon>
        <taxon>Fungi</taxon>
        <taxon>Dikarya</taxon>
        <taxon>Ascomycota</taxon>
        <taxon>Pezizomycotina</taxon>
        <taxon>Pezizomycetes</taxon>
        <taxon>Pezizales</taxon>
        <taxon>Ascodesmidaceae</taxon>
        <taxon>Ascodesmis</taxon>
    </lineage>
</organism>
<dbReference type="Proteomes" id="UP000298138">
    <property type="component" value="Unassembled WGS sequence"/>
</dbReference>
<evidence type="ECO:0000313" key="2">
    <source>
        <dbReference type="EMBL" id="TGZ79474.1"/>
    </source>
</evidence>
<reference evidence="2 3" key="1">
    <citation type="submission" date="2019-04" db="EMBL/GenBank/DDBJ databases">
        <title>Comparative genomics and transcriptomics to analyze fruiting body development in filamentous ascomycetes.</title>
        <authorList>
            <consortium name="DOE Joint Genome Institute"/>
            <person name="Lutkenhaus R."/>
            <person name="Traeger S."/>
            <person name="Breuer J."/>
            <person name="Kuo A."/>
            <person name="Lipzen A."/>
            <person name="Pangilinan J."/>
            <person name="Dilworth D."/>
            <person name="Sandor L."/>
            <person name="Poggeler S."/>
            <person name="Barry K."/>
            <person name="Grigoriev I.V."/>
            <person name="Nowrousian M."/>
        </authorList>
    </citation>
    <scope>NUCLEOTIDE SEQUENCE [LARGE SCALE GENOMIC DNA]</scope>
    <source>
        <strain evidence="2 3">CBS 389.68</strain>
    </source>
</reference>
<evidence type="ECO:0000256" key="1">
    <source>
        <dbReference type="SAM" id="MobiDB-lite"/>
    </source>
</evidence>
<feature type="region of interest" description="Disordered" evidence="1">
    <location>
        <begin position="116"/>
        <end position="140"/>
    </location>
</feature>
<keyword evidence="3" id="KW-1185">Reference proteome</keyword>
<sequence length="140" mass="14941">MHTDSIEIHHPAVWLFIPSIIPCVMSHSIANQTSGLSTVPVYPSRNLSLDAHLSLLSISSHSNLPPPSRSQRIPHNIFRSSSIPSPTIPTPNPLTVARSILSETLSCQVCPPSPSTAAAQPLQVDPASPCHMSSSEPSEI</sequence>
<dbReference type="AlphaFoldDB" id="A0A4V3SIB7"/>
<gene>
    <name evidence="2" type="ORF">EX30DRAFT_108458</name>
</gene>
<evidence type="ECO:0000313" key="3">
    <source>
        <dbReference type="Proteomes" id="UP000298138"/>
    </source>
</evidence>
<dbReference type="EMBL" id="ML220131">
    <property type="protein sequence ID" value="TGZ79474.1"/>
    <property type="molecule type" value="Genomic_DNA"/>
</dbReference>
<dbReference type="InParanoid" id="A0A4V3SIB7"/>
<protein>
    <submittedName>
        <fullName evidence="2">Uncharacterized protein</fullName>
    </submittedName>
</protein>
<feature type="compositionally biased region" description="Polar residues" evidence="1">
    <location>
        <begin position="131"/>
        <end position="140"/>
    </location>
</feature>